<keyword evidence="3" id="KW-0050">Antiport</keyword>
<keyword evidence="5 9" id="KW-1133">Transmembrane helix</keyword>
<reference evidence="11 12" key="1">
    <citation type="submission" date="2020-05" db="EMBL/GenBank/DDBJ databases">
        <title>FDA dAtabase for Regulatory Grade micrObial Sequences (FDA-ARGOS): Supporting development and validation of Infectious Disease Dx tests.</title>
        <authorList>
            <person name="Sproer C."/>
            <person name="Gronow S."/>
            <person name="Severitt S."/>
            <person name="Schroder I."/>
            <person name="Tallon L."/>
            <person name="Sadzewicz L."/>
            <person name="Zhao X."/>
            <person name="Vavikolanu K."/>
            <person name="Mehta A."/>
            <person name="Aluvathingal J."/>
            <person name="Nadendla S."/>
            <person name="Myers T."/>
            <person name="Yan Y."/>
            <person name="Sichtig H."/>
        </authorList>
    </citation>
    <scope>NUCLEOTIDE SEQUENCE [LARGE SCALE GENOMIC DNA]</scope>
    <source>
        <strain evidence="11 12">FDAARGOS_790</strain>
    </source>
</reference>
<feature type="transmembrane region" description="Helical" evidence="9">
    <location>
        <begin position="154"/>
        <end position="181"/>
    </location>
</feature>
<dbReference type="PANTHER" id="PTHR43562:SF4">
    <property type="entry name" value="NA(+)_H(+) ANTIPORTER NHAS5"/>
    <property type="match status" value="1"/>
</dbReference>
<keyword evidence="7 9" id="KW-0472">Membrane</keyword>
<keyword evidence="4 9" id="KW-0812">Transmembrane</keyword>
<evidence type="ECO:0000256" key="9">
    <source>
        <dbReference type="SAM" id="Phobius"/>
    </source>
</evidence>
<feature type="transmembrane region" description="Helical" evidence="9">
    <location>
        <begin position="278"/>
        <end position="294"/>
    </location>
</feature>
<evidence type="ECO:0000256" key="6">
    <source>
        <dbReference type="ARBA" id="ARBA00023065"/>
    </source>
</evidence>
<feature type="transmembrane region" description="Helical" evidence="9">
    <location>
        <begin position="193"/>
        <end position="216"/>
    </location>
</feature>
<feature type="transmembrane region" description="Helical" evidence="9">
    <location>
        <begin position="306"/>
        <end position="327"/>
    </location>
</feature>
<evidence type="ECO:0000256" key="8">
    <source>
        <dbReference type="SAM" id="MobiDB-lite"/>
    </source>
</evidence>
<dbReference type="InterPro" id="IPR006153">
    <property type="entry name" value="Cation/H_exchanger_TM"/>
</dbReference>
<evidence type="ECO:0000256" key="1">
    <source>
        <dbReference type="ARBA" id="ARBA00004141"/>
    </source>
</evidence>
<proteinExistence type="predicted"/>
<gene>
    <name evidence="11" type="ORF">FOC84_11540</name>
</gene>
<feature type="domain" description="Cation/H+ exchanger transmembrane" evidence="10">
    <location>
        <begin position="25"/>
        <end position="393"/>
    </location>
</feature>
<dbReference type="GO" id="GO:0015297">
    <property type="term" value="F:antiporter activity"/>
    <property type="evidence" value="ECO:0007669"/>
    <property type="project" value="UniProtKB-KW"/>
</dbReference>
<feature type="transmembrane region" description="Helical" evidence="9">
    <location>
        <begin position="339"/>
        <end position="361"/>
    </location>
</feature>
<protein>
    <submittedName>
        <fullName evidence="11">Cation:proton antiporter</fullName>
    </submittedName>
</protein>
<evidence type="ECO:0000256" key="2">
    <source>
        <dbReference type="ARBA" id="ARBA00022448"/>
    </source>
</evidence>
<organism evidence="11 12">
    <name type="scientific">Achromobacter pestifer</name>
    <dbReference type="NCBI Taxonomy" id="1353889"/>
    <lineage>
        <taxon>Bacteria</taxon>
        <taxon>Pseudomonadati</taxon>
        <taxon>Pseudomonadota</taxon>
        <taxon>Betaproteobacteria</taxon>
        <taxon>Burkholderiales</taxon>
        <taxon>Alcaligenaceae</taxon>
        <taxon>Achromobacter</taxon>
    </lineage>
</organism>
<keyword evidence="2" id="KW-0813">Transport</keyword>
<evidence type="ECO:0000259" key="10">
    <source>
        <dbReference type="Pfam" id="PF00999"/>
    </source>
</evidence>
<name>A0A7D4I7M0_9BURK</name>
<dbReference type="AlphaFoldDB" id="A0A7D4I7M0"/>
<evidence type="ECO:0000256" key="7">
    <source>
        <dbReference type="ARBA" id="ARBA00023136"/>
    </source>
</evidence>
<comment type="subcellular location">
    <subcellularLocation>
        <location evidence="1">Membrane</location>
        <topology evidence="1">Multi-pass membrane protein</topology>
    </subcellularLocation>
</comment>
<evidence type="ECO:0000256" key="4">
    <source>
        <dbReference type="ARBA" id="ARBA00022692"/>
    </source>
</evidence>
<dbReference type="PANTHER" id="PTHR43562">
    <property type="entry name" value="NAPA-TYPE SODIUM/HYDROGEN ANTIPORTER"/>
    <property type="match status" value="1"/>
</dbReference>
<evidence type="ECO:0000256" key="3">
    <source>
        <dbReference type="ARBA" id="ARBA00022449"/>
    </source>
</evidence>
<evidence type="ECO:0000313" key="12">
    <source>
        <dbReference type="Proteomes" id="UP000500970"/>
    </source>
</evidence>
<dbReference type="GO" id="GO:1902600">
    <property type="term" value="P:proton transmembrane transport"/>
    <property type="evidence" value="ECO:0007669"/>
    <property type="project" value="InterPro"/>
</dbReference>
<feature type="transmembrane region" description="Helical" evidence="9">
    <location>
        <begin position="17"/>
        <end position="34"/>
    </location>
</feature>
<evidence type="ECO:0000313" key="11">
    <source>
        <dbReference type="EMBL" id="QKH35542.1"/>
    </source>
</evidence>
<dbReference type="Pfam" id="PF00999">
    <property type="entry name" value="Na_H_Exchanger"/>
    <property type="match status" value="1"/>
</dbReference>
<keyword evidence="12" id="KW-1185">Reference proteome</keyword>
<feature type="transmembrane region" description="Helical" evidence="9">
    <location>
        <begin position="373"/>
        <end position="392"/>
    </location>
</feature>
<feature type="transmembrane region" description="Helical" evidence="9">
    <location>
        <begin position="41"/>
        <end position="60"/>
    </location>
</feature>
<dbReference type="Gene3D" id="1.20.1530.20">
    <property type="match status" value="1"/>
</dbReference>
<sequence>MPWTQTAVEFFTHLAPFTRFLLWLLLFLLVPLLCERARIPGVIGFLIAGLILGPAGIGLLRPDTPLTQLISELGVALLLFFIGYDIDFSKLRQAKAQVLWFGLLTFGLPLAMGYAIARGCGYTVNASLLIGSLIASHTLLAYPVAARLGLGERLSVMATSGATVFTDIAAMLVLAVCLVTHRRGFSVAALDMQMLQVAIFIPLVIFGGRWVLSWLLARMHRDESRLMILFLAVACATQAAELFGLDGIVGAFLAGIAARQATPHPSNAGVLKVLSDTFLIPAFFMVTGMLLHPIEALRTFVEQPLLAFGLLAALLLAKLLAAIGVGLPFRYSRNEIGLVWSLTLPQVAATLAAATVAYKTVNSAGRPLIDLPVLNVILMLVVLTSLGAPLLTQRFADRMTGSQPRPDPGGPDPAGGVARAG</sequence>
<feature type="transmembrane region" description="Helical" evidence="9">
    <location>
        <begin position="98"/>
        <end position="116"/>
    </location>
</feature>
<feature type="transmembrane region" description="Helical" evidence="9">
    <location>
        <begin position="66"/>
        <end position="86"/>
    </location>
</feature>
<dbReference type="EMBL" id="CP053985">
    <property type="protein sequence ID" value="QKH35542.1"/>
    <property type="molecule type" value="Genomic_DNA"/>
</dbReference>
<dbReference type="Proteomes" id="UP000500970">
    <property type="component" value="Chromosome"/>
</dbReference>
<accession>A0A7D4I7M0</accession>
<dbReference type="InterPro" id="IPR038770">
    <property type="entry name" value="Na+/solute_symporter_sf"/>
</dbReference>
<feature type="transmembrane region" description="Helical" evidence="9">
    <location>
        <begin position="122"/>
        <end position="142"/>
    </location>
</feature>
<evidence type="ECO:0000256" key="5">
    <source>
        <dbReference type="ARBA" id="ARBA00022989"/>
    </source>
</evidence>
<keyword evidence="6" id="KW-0406">Ion transport</keyword>
<feature type="region of interest" description="Disordered" evidence="8">
    <location>
        <begin position="398"/>
        <end position="421"/>
    </location>
</feature>
<dbReference type="RefSeq" id="WP_173144536.1">
    <property type="nucleotide sequence ID" value="NZ_CP053985.1"/>
</dbReference>
<dbReference type="KEGG" id="apes:FOC84_11540"/>
<dbReference type="GO" id="GO:0016020">
    <property type="term" value="C:membrane"/>
    <property type="evidence" value="ECO:0007669"/>
    <property type="project" value="UniProtKB-SubCell"/>
</dbReference>